<evidence type="ECO:0000313" key="2">
    <source>
        <dbReference type="EMBL" id="MCM0620488.1"/>
    </source>
</evidence>
<dbReference type="Proteomes" id="UP001139485">
    <property type="component" value="Unassembled WGS sequence"/>
</dbReference>
<feature type="region of interest" description="Disordered" evidence="1">
    <location>
        <begin position="1"/>
        <end position="26"/>
    </location>
</feature>
<dbReference type="EMBL" id="JAMOIL010000010">
    <property type="protein sequence ID" value="MCM0620488.1"/>
    <property type="molecule type" value="Genomic_DNA"/>
</dbReference>
<proteinExistence type="predicted"/>
<comment type="caution">
    <text evidence="2">The sequence shown here is derived from an EMBL/GenBank/DDBJ whole genome shotgun (WGS) entry which is preliminary data.</text>
</comment>
<dbReference type="InterPro" id="IPR006311">
    <property type="entry name" value="TAT_signal"/>
</dbReference>
<feature type="compositionally biased region" description="Low complexity" evidence="1">
    <location>
        <begin position="8"/>
        <end position="21"/>
    </location>
</feature>
<reference evidence="2" key="1">
    <citation type="submission" date="2022-05" db="EMBL/GenBank/DDBJ databases">
        <authorList>
            <person name="Tuo L."/>
        </authorList>
    </citation>
    <scope>NUCLEOTIDE SEQUENCE</scope>
    <source>
        <strain evidence="2">BSK12Z-4</strain>
    </source>
</reference>
<dbReference type="AlphaFoldDB" id="A0A9X2D6Y2"/>
<name>A0A9X2D6Y2_9ACTN</name>
<dbReference type="PROSITE" id="PS51318">
    <property type="entry name" value="TAT"/>
    <property type="match status" value="1"/>
</dbReference>
<dbReference type="PANTHER" id="PTHR43737:SF1">
    <property type="entry name" value="DUF1501 DOMAIN-CONTAINING PROTEIN"/>
    <property type="match status" value="1"/>
</dbReference>
<organism evidence="2 3">
    <name type="scientific">Nocardioides bruguierae</name>
    <dbReference type="NCBI Taxonomy" id="2945102"/>
    <lineage>
        <taxon>Bacteria</taxon>
        <taxon>Bacillati</taxon>
        <taxon>Actinomycetota</taxon>
        <taxon>Actinomycetes</taxon>
        <taxon>Propionibacteriales</taxon>
        <taxon>Nocardioidaceae</taxon>
        <taxon>Nocardioides</taxon>
    </lineage>
</organism>
<dbReference type="PANTHER" id="PTHR43737">
    <property type="entry name" value="BLL7424 PROTEIN"/>
    <property type="match status" value="1"/>
</dbReference>
<dbReference type="RefSeq" id="WP_250827094.1">
    <property type="nucleotide sequence ID" value="NZ_JAMOIL010000010.1"/>
</dbReference>
<accession>A0A9X2D6Y2</accession>
<evidence type="ECO:0000256" key="1">
    <source>
        <dbReference type="SAM" id="MobiDB-lite"/>
    </source>
</evidence>
<protein>
    <submittedName>
        <fullName evidence="2">DUF1501 domain-containing protein</fullName>
    </submittedName>
</protein>
<dbReference type="Pfam" id="PF07394">
    <property type="entry name" value="DUF1501"/>
    <property type="match status" value="1"/>
</dbReference>
<sequence>MTTDTQHLGSPDLPGSPGPDSRPCGYPEGVALPGLATSRRGLLRGAALGGLSLSVGGAVVSQAPIAAAAETSAIVVVSLRGGSDGLSMVVPHGDQAYYDARPNTGVAADRLLMKDAMFGFHPSMSALQGLWDAGSLAAVHAAGLPVANRSHFSAMEEIEDADPGSAARVGWLNRLLGTDALTSPLQGLSVGGRPLAMVGPEPTMTVGDVNGVKVSGASSLSNSDPRFGSLRQAWKGSVPGRAAMRDGMSAALTAASDFQAVKDVSTTATFPNSSLGRALAIVSRTVRADVGSSVFTVDSGNWDMHTDIGSSSSGWMVNNARDLAASIAAFFTDLGDAASRVTLVTISEFGRRVAENANRGFDHGWGNVMLVAGAGVRGGQYHGSWPGLATGVNADLSVTTDYRSVLAEVVAARTAASTATVFPGFRRESVGVMTGQ</sequence>
<gene>
    <name evidence="2" type="ORF">M8330_09290</name>
</gene>
<keyword evidence="3" id="KW-1185">Reference proteome</keyword>
<evidence type="ECO:0000313" key="3">
    <source>
        <dbReference type="Proteomes" id="UP001139485"/>
    </source>
</evidence>
<dbReference type="InterPro" id="IPR010869">
    <property type="entry name" value="DUF1501"/>
</dbReference>